<sequence length="272" mass="29108">MAPAGVDDLGLIAQWAAAEGWLPGDGDERLFFPVDPGGFLVGRLDGLVVSSISAVRQGTGHGFLGFYLTAPDQRGRGYGLRTWQAGMRRLAGRHIGLDGVVAQQDNYRKSGFRHAWNNLRFRGTARVQAAVPGTAPVDVRRLGFEDLAAYDRRFFPARRDTFLALWISAPGHRALAVLRDGKLAGLGVGRPAGPVVRIGPLHADTPEIAARLLGALASGPVVLDVPDRNRDGVELARAAGLEQISETARMYTGEPPDIDVRGIYSVASLELG</sequence>
<dbReference type="PROSITE" id="PS51186">
    <property type="entry name" value="GNAT"/>
    <property type="match status" value="1"/>
</dbReference>
<dbReference type="Proteomes" id="UP000629619">
    <property type="component" value="Unassembled WGS sequence"/>
</dbReference>
<dbReference type="Gene3D" id="3.40.630.30">
    <property type="match status" value="1"/>
</dbReference>
<dbReference type="AlphaFoldDB" id="A0A919N3C8"/>
<comment type="caution">
    <text evidence="2">The sequence shown here is derived from an EMBL/GenBank/DDBJ whole genome shotgun (WGS) entry which is preliminary data.</text>
</comment>
<dbReference type="SUPFAM" id="SSF55729">
    <property type="entry name" value="Acyl-CoA N-acyltransferases (Nat)"/>
    <property type="match status" value="1"/>
</dbReference>
<organism evidence="2 3">
    <name type="scientific">Actinoplanes siamensis</name>
    <dbReference type="NCBI Taxonomy" id="1223317"/>
    <lineage>
        <taxon>Bacteria</taxon>
        <taxon>Bacillati</taxon>
        <taxon>Actinomycetota</taxon>
        <taxon>Actinomycetes</taxon>
        <taxon>Micromonosporales</taxon>
        <taxon>Micromonosporaceae</taxon>
        <taxon>Actinoplanes</taxon>
    </lineage>
</organism>
<dbReference type="Gene3D" id="3.40.630.90">
    <property type="match status" value="1"/>
</dbReference>
<dbReference type="PANTHER" id="PTHR47237:SF1">
    <property type="entry name" value="SLL0310 PROTEIN"/>
    <property type="match status" value="1"/>
</dbReference>
<dbReference type="InterPro" id="IPR016181">
    <property type="entry name" value="Acyl_CoA_acyltransferase"/>
</dbReference>
<dbReference type="EMBL" id="BOMW01000012">
    <property type="protein sequence ID" value="GIF03635.1"/>
    <property type="molecule type" value="Genomic_DNA"/>
</dbReference>
<accession>A0A919N3C8</accession>
<dbReference type="Pfam" id="PF00583">
    <property type="entry name" value="Acetyltransf_1"/>
    <property type="match status" value="1"/>
</dbReference>
<dbReference type="InterPro" id="IPR000182">
    <property type="entry name" value="GNAT_dom"/>
</dbReference>
<dbReference type="PANTHER" id="PTHR47237">
    <property type="entry name" value="SLL0310 PROTEIN"/>
    <property type="match status" value="1"/>
</dbReference>
<gene>
    <name evidence="2" type="ORF">Asi03nite_11730</name>
</gene>
<name>A0A919N3C8_9ACTN</name>
<proteinExistence type="predicted"/>
<reference evidence="2" key="1">
    <citation type="submission" date="2021-01" db="EMBL/GenBank/DDBJ databases">
        <title>Whole genome shotgun sequence of Actinoplanes siamensis NBRC 109076.</title>
        <authorList>
            <person name="Komaki H."/>
            <person name="Tamura T."/>
        </authorList>
    </citation>
    <scope>NUCLEOTIDE SEQUENCE</scope>
    <source>
        <strain evidence="2">NBRC 109076</strain>
    </source>
</reference>
<evidence type="ECO:0000313" key="2">
    <source>
        <dbReference type="EMBL" id="GIF03635.1"/>
    </source>
</evidence>
<evidence type="ECO:0000313" key="3">
    <source>
        <dbReference type="Proteomes" id="UP000629619"/>
    </source>
</evidence>
<dbReference type="InterPro" id="IPR052729">
    <property type="entry name" value="Acyl/Acetyltrans_Enzymes"/>
</dbReference>
<evidence type="ECO:0000259" key="1">
    <source>
        <dbReference type="PROSITE" id="PS51186"/>
    </source>
</evidence>
<protein>
    <submittedName>
        <fullName evidence="2">N-acetyltransferase GCN5</fullName>
    </submittedName>
</protein>
<dbReference type="InterPro" id="IPR041496">
    <property type="entry name" value="YitH/HolE_GNAT"/>
</dbReference>
<dbReference type="GO" id="GO:0016747">
    <property type="term" value="F:acyltransferase activity, transferring groups other than amino-acyl groups"/>
    <property type="evidence" value="ECO:0007669"/>
    <property type="project" value="InterPro"/>
</dbReference>
<keyword evidence="3" id="KW-1185">Reference proteome</keyword>
<dbReference type="Pfam" id="PF18014">
    <property type="entry name" value="Acetyltransf_18"/>
    <property type="match status" value="1"/>
</dbReference>
<feature type="domain" description="N-acetyltransferase" evidence="1">
    <location>
        <begin position="1"/>
        <end position="138"/>
    </location>
</feature>